<evidence type="ECO:0000256" key="1">
    <source>
        <dbReference type="ARBA" id="ARBA00022515"/>
    </source>
</evidence>
<evidence type="ECO:0000256" key="12">
    <source>
        <dbReference type="HAMAP-Rule" id="MF_00983"/>
    </source>
</evidence>
<dbReference type="Proteomes" id="UP000030355">
    <property type="component" value="Unassembled WGS sequence"/>
</dbReference>
<gene>
    <name evidence="12" type="primary">priA</name>
    <name evidence="15" type="ORF">EU95_1359</name>
</gene>
<evidence type="ECO:0000256" key="10">
    <source>
        <dbReference type="ARBA" id="ARBA00023235"/>
    </source>
</evidence>
<dbReference type="Pfam" id="PF00271">
    <property type="entry name" value="Helicase_C"/>
    <property type="match status" value="1"/>
</dbReference>
<dbReference type="Pfam" id="PF00270">
    <property type="entry name" value="DEAD"/>
    <property type="match status" value="1"/>
</dbReference>
<feature type="binding site" evidence="12">
    <location>
        <position position="473"/>
    </location>
    <ligand>
        <name>Zn(2+)</name>
        <dbReference type="ChEBI" id="CHEBI:29105"/>
        <label>2</label>
    </ligand>
</feature>
<feature type="binding site" evidence="12">
    <location>
        <position position="476"/>
    </location>
    <ligand>
        <name>Zn(2+)</name>
        <dbReference type="ChEBI" id="CHEBI:29105"/>
        <label>2</label>
    </ligand>
</feature>
<organism evidence="15 16">
    <name type="scientific">Prochlorococcus marinus str. MIT 9201</name>
    <dbReference type="NCBI Taxonomy" id="93057"/>
    <lineage>
        <taxon>Bacteria</taxon>
        <taxon>Bacillati</taxon>
        <taxon>Cyanobacteriota</taxon>
        <taxon>Cyanophyceae</taxon>
        <taxon>Synechococcales</taxon>
        <taxon>Prochlorococcaceae</taxon>
        <taxon>Prochlorococcus</taxon>
    </lineage>
</organism>
<feature type="binding site" evidence="12">
    <location>
        <position position="467"/>
    </location>
    <ligand>
        <name>Zn(2+)</name>
        <dbReference type="ChEBI" id="CHEBI:29105"/>
        <label>1</label>
    </ligand>
</feature>
<feature type="binding site" evidence="12">
    <location>
        <position position="510"/>
    </location>
    <ligand>
        <name>Zn(2+)</name>
        <dbReference type="ChEBI" id="CHEBI:29105"/>
        <label>1</label>
    </ligand>
</feature>
<dbReference type="PANTHER" id="PTHR30580">
    <property type="entry name" value="PRIMOSOMAL PROTEIN N"/>
    <property type="match status" value="1"/>
</dbReference>
<sequence length="758" mass="87241">MKPASNQFLNISYKFEILLDIGSVNESFYYLDGNNLGVEVGDIVSVKLRGRFLNGLVISKKNVSTINKVESNITGGKNIRYLFVEAILQKKVIDHSWREWMESLASFYMVSNLKMFKTAFPPGWIGKYKKIPQGLKDQIWIKTKKDFDIKKNELTKKEFFLVETLSEEGNWQSELIKSGFNYTLIKSMVSKNYLVKSKRKKIINTKLNSFLNDNIPAKKPNLTNEQKNAFQEFQTMKPGDVLLLWGETGTGKTEIYMRIAENQFLKKKSCLILAPEIGLIPQLIDRFSRRFNNDVYEYHSNCSSNHRTLVWKKIIDAKEPLIVIGTRSAVFLPIKNLGLIIMDEEHDVSYKQDSPMPCYDAREIAIEIVKRNSAKLIFGSATPSMKTWKKCIFEKNFKLVRMIQRISKNETPEIRIIDMRDEFKKGNMKILSNELLQLLPQLRLKNEQAIILIPRRGHSGFLSCRNCGYLINCPNCDVPLSVHLGSQGKKWLSCHWCDHKSRLINRCPDCYSTAFKPFGIGTQRVIEFLNKEFPDLRVLRFDRDTTSGKDGHRDILSKFSKGYADILVGTQMLAKGIDIPNITLSVVIAADGLLHRPDISAEEKSLQLFLQLAGRAGRHQKKGKVIFQTYKPNHPVISYLQKRDYERFLIENSKLRKDSNLFPFCKICLLKLSGEDYELTESTAINLAKYLFNFCEKLNWKIIGPAPSLIAKVGKKFRWQILIHGPEDTKIPLPDRSKLWKLIPKNVFLTIDVNPAEL</sequence>
<dbReference type="GO" id="GO:0043138">
    <property type="term" value="F:3'-5' DNA helicase activity"/>
    <property type="evidence" value="ECO:0007669"/>
    <property type="project" value="UniProtKB-EC"/>
</dbReference>
<dbReference type="GO" id="GO:0008270">
    <property type="term" value="F:zinc ion binding"/>
    <property type="evidence" value="ECO:0007669"/>
    <property type="project" value="UniProtKB-UniRule"/>
</dbReference>
<comment type="cofactor">
    <cofactor evidence="12">
        <name>Zn(2+)</name>
        <dbReference type="ChEBI" id="CHEBI:29105"/>
    </cofactor>
    <text evidence="12">Binds 2 zinc ions per subunit.</text>
</comment>
<evidence type="ECO:0000256" key="8">
    <source>
        <dbReference type="ARBA" id="ARBA00022840"/>
    </source>
</evidence>
<keyword evidence="5 12" id="KW-0378">Hydrolase</keyword>
<dbReference type="EC" id="5.6.2.4" evidence="12"/>
<comment type="subunit">
    <text evidence="12">Component of the replication restart primosome.</text>
</comment>
<dbReference type="OrthoDB" id="9759544at2"/>
<accession>A0A0A2A4D0</accession>
<dbReference type="SMART" id="SM00490">
    <property type="entry name" value="HELICc"/>
    <property type="match status" value="1"/>
</dbReference>
<dbReference type="eggNOG" id="COG1198">
    <property type="taxonomic scope" value="Bacteria"/>
</dbReference>
<comment type="catalytic activity">
    <reaction evidence="11 12">
        <text>ATP + H2O = ADP + phosphate + H(+)</text>
        <dbReference type="Rhea" id="RHEA:13065"/>
        <dbReference type="ChEBI" id="CHEBI:15377"/>
        <dbReference type="ChEBI" id="CHEBI:15378"/>
        <dbReference type="ChEBI" id="CHEBI:30616"/>
        <dbReference type="ChEBI" id="CHEBI:43474"/>
        <dbReference type="ChEBI" id="CHEBI:456216"/>
        <dbReference type="EC" id="5.6.2.4"/>
    </reaction>
</comment>
<comment type="caution">
    <text evidence="15">The sequence shown here is derived from an EMBL/GenBank/DDBJ whole genome shotgun (WGS) entry which is preliminary data.</text>
</comment>
<dbReference type="GO" id="GO:0005524">
    <property type="term" value="F:ATP binding"/>
    <property type="evidence" value="ECO:0007669"/>
    <property type="project" value="UniProtKB-UniRule"/>
</dbReference>
<evidence type="ECO:0000256" key="4">
    <source>
        <dbReference type="ARBA" id="ARBA00022741"/>
    </source>
</evidence>
<evidence type="ECO:0000256" key="9">
    <source>
        <dbReference type="ARBA" id="ARBA00023125"/>
    </source>
</evidence>
<dbReference type="Gene3D" id="3.40.1440.60">
    <property type="entry name" value="PriA, 3(prime) DNA-binding domain"/>
    <property type="match status" value="1"/>
</dbReference>
<dbReference type="AlphaFoldDB" id="A0A0A2A4D0"/>
<dbReference type="GO" id="GO:0016887">
    <property type="term" value="F:ATP hydrolysis activity"/>
    <property type="evidence" value="ECO:0007669"/>
    <property type="project" value="RHEA"/>
</dbReference>
<evidence type="ECO:0000259" key="14">
    <source>
        <dbReference type="PROSITE" id="PS51194"/>
    </source>
</evidence>
<dbReference type="Gene3D" id="3.40.50.300">
    <property type="entry name" value="P-loop containing nucleotide triphosphate hydrolases"/>
    <property type="match status" value="2"/>
</dbReference>
<feature type="binding site" evidence="12">
    <location>
        <position position="507"/>
    </location>
    <ligand>
        <name>Zn(2+)</name>
        <dbReference type="ChEBI" id="CHEBI:29105"/>
        <label>1</label>
    </ligand>
</feature>
<dbReference type="InterPro" id="IPR005259">
    <property type="entry name" value="PriA"/>
</dbReference>
<dbReference type="GO" id="GO:0006269">
    <property type="term" value="P:DNA replication, synthesis of primer"/>
    <property type="evidence" value="ECO:0007669"/>
    <property type="project" value="UniProtKB-KW"/>
</dbReference>
<evidence type="ECO:0000256" key="11">
    <source>
        <dbReference type="ARBA" id="ARBA00048988"/>
    </source>
</evidence>
<dbReference type="PROSITE" id="PS00675">
    <property type="entry name" value="SIGMA54_INTERACT_1"/>
    <property type="match status" value="1"/>
</dbReference>
<name>A0A0A2A4D0_PROMR</name>
<keyword evidence="4 12" id="KW-0547">Nucleotide-binding</keyword>
<dbReference type="PROSITE" id="PS51192">
    <property type="entry name" value="HELICASE_ATP_BIND_1"/>
    <property type="match status" value="1"/>
</dbReference>
<dbReference type="PANTHER" id="PTHR30580:SF0">
    <property type="entry name" value="PRIMOSOMAL PROTEIN N"/>
    <property type="match status" value="1"/>
</dbReference>
<dbReference type="GO" id="GO:0003677">
    <property type="term" value="F:DNA binding"/>
    <property type="evidence" value="ECO:0007669"/>
    <property type="project" value="UniProtKB-UniRule"/>
</dbReference>
<dbReference type="PROSITE" id="PS51194">
    <property type="entry name" value="HELICASE_CTER"/>
    <property type="match status" value="1"/>
</dbReference>
<dbReference type="InterPro" id="IPR027417">
    <property type="entry name" value="P-loop_NTPase"/>
</dbReference>
<feature type="domain" description="Helicase C-terminal" evidence="14">
    <location>
        <begin position="502"/>
        <end position="656"/>
    </location>
</feature>
<dbReference type="GO" id="GO:0006310">
    <property type="term" value="P:DNA recombination"/>
    <property type="evidence" value="ECO:0007669"/>
    <property type="project" value="InterPro"/>
</dbReference>
<dbReference type="HAMAP" id="MF_00983">
    <property type="entry name" value="PriA"/>
    <property type="match status" value="1"/>
</dbReference>
<keyword evidence="7 12" id="KW-0862">Zinc</keyword>
<feature type="domain" description="Helicase ATP-binding" evidence="13">
    <location>
        <begin position="233"/>
        <end position="401"/>
    </location>
</feature>
<dbReference type="GO" id="GO:1990077">
    <property type="term" value="C:primosome complex"/>
    <property type="evidence" value="ECO:0007669"/>
    <property type="project" value="UniProtKB-UniRule"/>
</dbReference>
<dbReference type="SUPFAM" id="SSF52540">
    <property type="entry name" value="P-loop containing nucleoside triphosphate hydrolases"/>
    <property type="match status" value="1"/>
</dbReference>
<feature type="binding site" evidence="12">
    <location>
        <position position="494"/>
    </location>
    <ligand>
        <name>Zn(2+)</name>
        <dbReference type="ChEBI" id="CHEBI:29105"/>
        <label>2</label>
    </ligand>
</feature>
<evidence type="ECO:0000313" key="16">
    <source>
        <dbReference type="Proteomes" id="UP000030355"/>
    </source>
</evidence>
<comment type="function">
    <text evidence="12">Initiates the restart of stalled replication forks, which reloads the replicative helicase on sites other than the origin of replication. Recognizes and binds to abandoned replication forks and remodels them to uncover a helicase loading site. Promotes assembly of the primosome at these replication forks.</text>
</comment>
<evidence type="ECO:0000256" key="2">
    <source>
        <dbReference type="ARBA" id="ARBA00022705"/>
    </source>
</evidence>
<keyword evidence="6 12" id="KW-0347">Helicase</keyword>
<dbReference type="InterPro" id="IPR001650">
    <property type="entry name" value="Helicase_C-like"/>
</dbReference>
<keyword evidence="1 12" id="KW-0639">Primosome</keyword>
<dbReference type="InterPro" id="IPR025662">
    <property type="entry name" value="Sigma_54_int_dom_ATP-bd_1"/>
</dbReference>
<feature type="binding site" evidence="12">
    <location>
        <position position="497"/>
    </location>
    <ligand>
        <name>Zn(2+)</name>
        <dbReference type="ChEBI" id="CHEBI:29105"/>
        <label>2</label>
    </ligand>
</feature>
<evidence type="ECO:0000256" key="3">
    <source>
        <dbReference type="ARBA" id="ARBA00022723"/>
    </source>
</evidence>
<dbReference type="GO" id="GO:0006302">
    <property type="term" value="P:double-strand break repair"/>
    <property type="evidence" value="ECO:0007669"/>
    <property type="project" value="InterPro"/>
</dbReference>
<dbReference type="STRING" id="93057.EU95_1359"/>
<keyword evidence="2 12" id="KW-0235">DNA replication</keyword>
<keyword evidence="8 12" id="KW-0067">ATP-binding</keyword>
<protein>
    <recommendedName>
        <fullName evidence="12">Replication restart protein PriA</fullName>
    </recommendedName>
    <alternativeName>
        <fullName evidence="12">ATP-dependent DNA helicase PriA</fullName>
        <ecNumber evidence="12">5.6.2.4</ecNumber>
    </alternativeName>
    <alternativeName>
        <fullName evidence="12">DNA 3'-5' helicase PriA</fullName>
    </alternativeName>
</protein>
<evidence type="ECO:0000259" key="13">
    <source>
        <dbReference type="PROSITE" id="PS51192"/>
    </source>
</evidence>
<dbReference type="SMART" id="SM00487">
    <property type="entry name" value="DEXDc"/>
    <property type="match status" value="1"/>
</dbReference>
<evidence type="ECO:0000313" key="15">
    <source>
        <dbReference type="EMBL" id="KGF95268.1"/>
    </source>
</evidence>
<dbReference type="FunFam" id="3.40.50.300:FF:000489">
    <property type="entry name" value="Primosome assembly protein PriA"/>
    <property type="match status" value="1"/>
</dbReference>
<evidence type="ECO:0000256" key="6">
    <source>
        <dbReference type="ARBA" id="ARBA00022806"/>
    </source>
</evidence>
<keyword evidence="9 12" id="KW-0238">DNA-binding</keyword>
<comment type="catalytic activity">
    <reaction evidence="12">
        <text>Couples ATP hydrolysis with the unwinding of duplex DNA by translocating in the 3'-5' direction.</text>
        <dbReference type="EC" id="5.6.2.4"/>
    </reaction>
</comment>
<dbReference type="Pfam" id="PF18074">
    <property type="entry name" value="PriA_C"/>
    <property type="match status" value="1"/>
</dbReference>
<feature type="binding site" evidence="12">
    <location>
        <position position="464"/>
    </location>
    <ligand>
        <name>Zn(2+)</name>
        <dbReference type="ChEBI" id="CHEBI:29105"/>
        <label>1</label>
    </ligand>
</feature>
<evidence type="ECO:0000256" key="5">
    <source>
        <dbReference type="ARBA" id="ARBA00022801"/>
    </source>
</evidence>
<comment type="similarity">
    <text evidence="12">Belongs to the helicase family. PriA subfamily.</text>
</comment>
<reference evidence="16" key="1">
    <citation type="journal article" date="2014" name="Sci. Data">
        <title>Genomes of diverse isolates of the marine cyanobacterium Prochlorococcus.</title>
        <authorList>
            <person name="Biller S."/>
            <person name="Berube P."/>
            <person name="Thompson J."/>
            <person name="Kelly L."/>
            <person name="Roggensack S."/>
            <person name="Awad L."/>
            <person name="Roache-Johnson K."/>
            <person name="Ding H."/>
            <person name="Giovannoni S.J."/>
            <person name="Moore L.R."/>
            <person name="Chisholm S.W."/>
        </authorList>
    </citation>
    <scope>NUCLEOTIDE SEQUENCE [LARGE SCALE GENOMIC DNA]</scope>
    <source>
        <strain evidence="16">MIT 9201</strain>
    </source>
</reference>
<dbReference type="GO" id="GO:0006270">
    <property type="term" value="P:DNA replication initiation"/>
    <property type="evidence" value="ECO:0007669"/>
    <property type="project" value="TreeGrafter"/>
</dbReference>
<dbReference type="InterPro" id="IPR042115">
    <property type="entry name" value="PriA_3primeBD_sf"/>
</dbReference>
<dbReference type="InterPro" id="IPR041222">
    <property type="entry name" value="PriA_3primeBD"/>
</dbReference>
<keyword evidence="3 12" id="KW-0479">Metal-binding</keyword>
<dbReference type="InterPro" id="IPR014001">
    <property type="entry name" value="Helicase_ATP-bd"/>
</dbReference>
<dbReference type="InterPro" id="IPR011545">
    <property type="entry name" value="DEAD/DEAH_box_helicase_dom"/>
</dbReference>
<dbReference type="Pfam" id="PF17764">
    <property type="entry name" value="PriA_3primeBD"/>
    <property type="match status" value="1"/>
</dbReference>
<dbReference type="InterPro" id="IPR041236">
    <property type="entry name" value="PriA_C"/>
</dbReference>
<keyword evidence="10 12" id="KW-0413">Isomerase</keyword>
<evidence type="ECO:0000256" key="7">
    <source>
        <dbReference type="ARBA" id="ARBA00022833"/>
    </source>
</evidence>
<proteinExistence type="inferred from homology"/>
<dbReference type="RefSeq" id="WP_032522484.1">
    <property type="nucleotide sequence ID" value="NZ_CP138977.1"/>
</dbReference>
<dbReference type="EMBL" id="JNAL01000015">
    <property type="protein sequence ID" value="KGF95268.1"/>
    <property type="molecule type" value="Genomic_DNA"/>
</dbReference>
<dbReference type="NCBIfam" id="TIGR00595">
    <property type="entry name" value="priA"/>
    <property type="match status" value="1"/>
</dbReference>